<keyword evidence="2" id="KW-0808">Transferase</keyword>
<feature type="region of interest" description="Disordered" evidence="1">
    <location>
        <begin position="1"/>
        <end position="27"/>
    </location>
</feature>
<dbReference type="AlphaFoldDB" id="A0A5A7RBP3"/>
<sequence length="100" mass="11350">MLFNSQFKTERRHGKRGSHLPFSVNRKETKPKGRLGWLSALQKARFTAARCECASAVTRPYQPEGSEPARYILAAATARARLLVRLLAGRSRLLLAWREN</sequence>
<evidence type="ECO:0000256" key="1">
    <source>
        <dbReference type="SAM" id="MobiDB-lite"/>
    </source>
</evidence>
<gene>
    <name evidence="2" type="ORF">STAS_32312</name>
</gene>
<dbReference type="GO" id="GO:0008168">
    <property type="term" value="F:methyltransferase activity"/>
    <property type="evidence" value="ECO:0007669"/>
    <property type="project" value="UniProtKB-KW"/>
</dbReference>
<protein>
    <submittedName>
        <fullName evidence="2">23S rRNA (Uracil(1939)-C(5))-methyltransferaseRlmD</fullName>
    </submittedName>
</protein>
<dbReference type="EMBL" id="BKCP01011459">
    <property type="protein sequence ID" value="GER54696.1"/>
    <property type="molecule type" value="Genomic_DNA"/>
</dbReference>
<proteinExistence type="predicted"/>
<organism evidence="2 3">
    <name type="scientific">Striga asiatica</name>
    <name type="common">Asiatic witchweed</name>
    <name type="synonym">Buchnera asiatica</name>
    <dbReference type="NCBI Taxonomy" id="4170"/>
    <lineage>
        <taxon>Eukaryota</taxon>
        <taxon>Viridiplantae</taxon>
        <taxon>Streptophyta</taxon>
        <taxon>Embryophyta</taxon>
        <taxon>Tracheophyta</taxon>
        <taxon>Spermatophyta</taxon>
        <taxon>Magnoliopsida</taxon>
        <taxon>eudicotyledons</taxon>
        <taxon>Gunneridae</taxon>
        <taxon>Pentapetalae</taxon>
        <taxon>asterids</taxon>
        <taxon>lamiids</taxon>
        <taxon>Lamiales</taxon>
        <taxon>Orobanchaceae</taxon>
        <taxon>Buchnereae</taxon>
        <taxon>Striga</taxon>
    </lineage>
</organism>
<dbReference type="Proteomes" id="UP000325081">
    <property type="component" value="Unassembled WGS sequence"/>
</dbReference>
<accession>A0A5A7RBP3</accession>
<dbReference type="GO" id="GO:0032259">
    <property type="term" value="P:methylation"/>
    <property type="evidence" value="ECO:0007669"/>
    <property type="project" value="UniProtKB-KW"/>
</dbReference>
<reference evidence="3" key="1">
    <citation type="journal article" date="2019" name="Curr. Biol.">
        <title>Genome Sequence of Striga asiatica Provides Insight into the Evolution of Plant Parasitism.</title>
        <authorList>
            <person name="Yoshida S."/>
            <person name="Kim S."/>
            <person name="Wafula E.K."/>
            <person name="Tanskanen J."/>
            <person name="Kim Y.M."/>
            <person name="Honaas L."/>
            <person name="Yang Z."/>
            <person name="Spallek T."/>
            <person name="Conn C.E."/>
            <person name="Ichihashi Y."/>
            <person name="Cheong K."/>
            <person name="Cui S."/>
            <person name="Der J.P."/>
            <person name="Gundlach H."/>
            <person name="Jiao Y."/>
            <person name="Hori C."/>
            <person name="Ishida J.K."/>
            <person name="Kasahara H."/>
            <person name="Kiba T."/>
            <person name="Kim M.S."/>
            <person name="Koo N."/>
            <person name="Laohavisit A."/>
            <person name="Lee Y.H."/>
            <person name="Lumba S."/>
            <person name="McCourt P."/>
            <person name="Mortimer J.C."/>
            <person name="Mutuku J.M."/>
            <person name="Nomura T."/>
            <person name="Sasaki-Sekimoto Y."/>
            <person name="Seto Y."/>
            <person name="Wang Y."/>
            <person name="Wakatake T."/>
            <person name="Sakakibara H."/>
            <person name="Demura T."/>
            <person name="Yamaguchi S."/>
            <person name="Yoneyama K."/>
            <person name="Manabe R.I."/>
            <person name="Nelson D.C."/>
            <person name="Schulman A.H."/>
            <person name="Timko M.P."/>
            <person name="dePamphilis C.W."/>
            <person name="Choi D."/>
            <person name="Shirasu K."/>
        </authorList>
    </citation>
    <scope>NUCLEOTIDE SEQUENCE [LARGE SCALE GENOMIC DNA]</scope>
    <source>
        <strain evidence="3">cv. UVA1</strain>
    </source>
</reference>
<name>A0A5A7RBP3_STRAF</name>
<keyword evidence="2" id="KW-0489">Methyltransferase</keyword>
<keyword evidence="3" id="KW-1185">Reference proteome</keyword>
<evidence type="ECO:0000313" key="2">
    <source>
        <dbReference type="EMBL" id="GER54696.1"/>
    </source>
</evidence>
<comment type="caution">
    <text evidence="2">The sequence shown here is derived from an EMBL/GenBank/DDBJ whole genome shotgun (WGS) entry which is preliminary data.</text>
</comment>
<evidence type="ECO:0000313" key="3">
    <source>
        <dbReference type="Proteomes" id="UP000325081"/>
    </source>
</evidence>